<feature type="compositionally biased region" description="Low complexity" evidence="13">
    <location>
        <begin position="47"/>
        <end position="59"/>
    </location>
</feature>
<evidence type="ECO:0000256" key="4">
    <source>
        <dbReference type="ARBA" id="ARBA00022723"/>
    </source>
</evidence>
<comment type="function">
    <text evidence="1">May be involved in transcriptional regulation.</text>
</comment>
<keyword evidence="8" id="KW-0805">Transcription regulation</keyword>
<feature type="domain" description="C2H2-type" evidence="14">
    <location>
        <begin position="369"/>
        <end position="396"/>
    </location>
</feature>
<evidence type="ECO:0000256" key="10">
    <source>
        <dbReference type="ARBA" id="ARBA00023163"/>
    </source>
</evidence>
<comment type="similarity">
    <text evidence="3">Belongs to the krueppel C2H2-type zinc-finger protein family.</text>
</comment>
<evidence type="ECO:0000256" key="9">
    <source>
        <dbReference type="ARBA" id="ARBA00023125"/>
    </source>
</evidence>
<dbReference type="PANTHER" id="PTHR24404:SF114">
    <property type="entry name" value="KLUMPFUSS, ISOFORM B-RELATED"/>
    <property type="match status" value="1"/>
</dbReference>
<dbReference type="GO" id="GO:0008270">
    <property type="term" value="F:zinc ion binding"/>
    <property type="evidence" value="ECO:0007669"/>
    <property type="project" value="UniProtKB-KW"/>
</dbReference>
<dbReference type="PROSITE" id="PS00028">
    <property type="entry name" value="ZINC_FINGER_C2H2_1"/>
    <property type="match status" value="11"/>
</dbReference>
<dbReference type="InterPro" id="IPR050589">
    <property type="entry name" value="Ikaros_C2H2-ZF"/>
</dbReference>
<keyword evidence="7" id="KW-0862">Zinc</keyword>
<dbReference type="FunFam" id="3.30.160.60:FF:000016">
    <property type="entry name" value="zinc finger protein 37 homolog"/>
    <property type="match status" value="1"/>
</dbReference>
<dbReference type="InterPro" id="IPR036236">
    <property type="entry name" value="Znf_C2H2_sf"/>
</dbReference>
<comment type="subcellular location">
    <subcellularLocation>
        <location evidence="2">Nucleus</location>
    </subcellularLocation>
</comment>
<feature type="domain" description="C2H2-type" evidence="14">
    <location>
        <begin position="426"/>
        <end position="453"/>
    </location>
</feature>
<dbReference type="FunFam" id="3.30.160.60:FF:000111">
    <property type="entry name" value="GLI family zinc finger 4"/>
    <property type="match status" value="1"/>
</dbReference>
<evidence type="ECO:0000256" key="7">
    <source>
        <dbReference type="ARBA" id="ARBA00022833"/>
    </source>
</evidence>
<keyword evidence="4" id="KW-0479">Metal-binding</keyword>
<keyword evidence="6 12" id="KW-0863">Zinc-finger</keyword>
<feature type="region of interest" description="Disordered" evidence="13">
    <location>
        <begin position="1"/>
        <end position="60"/>
    </location>
</feature>
<evidence type="ECO:0000256" key="6">
    <source>
        <dbReference type="ARBA" id="ARBA00022771"/>
    </source>
</evidence>
<dbReference type="FunFam" id="3.30.160.60:FF:000009">
    <property type="entry name" value="zinc finger protein 79 isoform X2"/>
    <property type="match status" value="1"/>
</dbReference>
<dbReference type="FunFam" id="3.30.160.60:FF:000102">
    <property type="entry name" value="zinc finger protein 850 isoform X1"/>
    <property type="match status" value="1"/>
</dbReference>
<evidence type="ECO:0000256" key="11">
    <source>
        <dbReference type="ARBA" id="ARBA00023242"/>
    </source>
</evidence>
<keyword evidence="5" id="KW-0677">Repeat</keyword>
<evidence type="ECO:0000256" key="13">
    <source>
        <dbReference type="SAM" id="MobiDB-lite"/>
    </source>
</evidence>
<evidence type="ECO:0000256" key="2">
    <source>
        <dbReference type="ARBA" id="ARBA00004123"/>
    </source>
</evidence>
<dbReference type="SMART" id="SM00355">
    <property type="entry name" value="ZnF_C2H2"/>
    <property type="match status" value="11"/>
</dbReference>
<evidence type="ECO:0000259" key="14">
    <source>
        <dbReference type="PROSITE" id="PS50157"/>
    </source>
</evidence>
<feature type="domain" description="C2H2-type" evidence="14">
    <location>
        <begin position="257"/>
        <end position="284"/>
    </location>
</feature>
<name>A0A8C8STE5_9SAUR</name>
<accession>A0A8C8STE5</accession>
<dbReference type="Ensembl" id="ENSPCET00000025611.1">
    <property type="protein sequence ID" value="ENSPCEP00000024784.1"/>
    <property type="gene ID" value="ENSPCEG00000018713.1"/>
</dbReference>
<proteinExistence type="inferred from homology"/>
<dbReference type="GO" id="GO:0005654">
    <property type="term" value="C:nucleoplasm"/>
    <property type="evidence" value="ECO:0007669"/>
    <property type="project" value="UniProtKB-ARBA"/>
</dbReference>
<evidence type="ECO:0000256" key="12">
    <source>
        <dbReference type="PROSITE-ProRule" id="PRU00042"/>
    </source>
</evidence>
<feature type="domain" description="C2H2-type" evidence="14">
    <location>
        <begin position="229"/>
        <end position="256"/>
    </location>
</feature>
<dbReference type="FunFam" id="3.30.160.60:FF:000213">
    <property type="entry name" value="Zinc finger protein 624"/>
    <property type="match status" value="1"/>
</dbReference>
<evidence type="ECO:0000256" key="8">
    <source>
        <dbReference type="ARBA" id="ARBA00023015"/>
    </source>
</evidence>
<protein>
    <recommendedName>
        <fullName evidence="14">C2H2-type domain-containing protein</fullName>
    </recommendedName>
</protein>
<dbReference type="Proteomes" id="UP000694393">
    <property type="component" value="Unplaced"/>
</dbReference>
<dbReference type="PANTHER" id="PTHR24404">
    <property type="entry name" value="ZINC FINGER PROTEIN"/>
    <property type="match status" value="1"/>
</dbReference>
<feature type="domain" description="C2H2-type" evidence="14">
    <location>
        <begin position="341"/>
        <end position="368"/>
    </location>
</feature>
<organism evidence="15 16">
    <name type="scientific">Pelusios castaneus</name>
    <name type="common">West African mud turtle</name>
    <dbReference type="NCBI Taxonomy" id="367368"/>
    <lineage>
        <taxon>Eukaryota</taxon>
        <taxon>Metazoa</taxon>
        <taxon>Chordata</taxon>
        <taxon>Craniata</taxon>
        <taxon>Vertebrata</taxon>
        <taxon>Euteleostomi</taxon>
        <taxon>Archelosauria</taxon>
        <taxon>Testudinata</taxon>
        <taxon>Testudines</taxon>
        <taxon>Pleurodira</taxon>
        <taxon>Pelomedusidae</taxon>
        <taxon>Pelusios</taxon>
    </lineage>
</organism>
<dbReference type="GO" id="GO:0001227">
    <property type="term" value="F:DNA-binding transcription repressor activity, RNA polymerase II-specific"/>
    <property type="evidence" value="ECO:0007669"/>
    <property type="project" value="UniProtKB-ARBA"/>
</dbReference>
<evidence type="ECO:0000313" key="15">
    <source>
        <dbReference type="Ensembl" id="ENSPCEP00000024784.1"/>
    </source>
</evidence>
<reference evidence="15" key="2">
    <citation type="submission" date="2025-09" db="UniProtKB">
        <authorList>
            <consortium name="Ensembl"/>
        </authorList>
    </citation>
    <scope>IDENTIFICATION</scope>
</reference>
<evidence type="ECO:0000256" key="1">
    <source>
        <dbReference type="ARBA" id="ARBA00003767"/>
    </source>
</evidence>
<sequence length="578" mass="64083">MEHGEELRVPDLQGAEERGTSGGSCTGEIGTTSAPRLSGREGKSWDPSTASRSPPSSVSCIMPSRRTVLMTCVTPVGALPSLSLSLGHPRPLLSHLGKGWGGASCSSGFLLSDKPLHAHLPPNSHPSTGNSPGWILCLPAGARTDEGNTQHHRPAEAKLHRMAQSPEQGDACGAREPQSNPPGQRPNDFIQLSPSPVEKPYKCHECNKSYSLSSNLSRHHRIHTRERSHKCAQCKKSFHFSSQLIQHQLSHTGEQPYKCPDCGKSFGVSSNLLQHQRIHCVERPYSCPSCGKSFGHSSQLARHQRIHRDERPYKCGECGKAFRVSSALIRHQQIHTGERPYKCLVCGKSFNLSSNLFTHRRIHWDEKPYKCPECGRSFSQSSSLSRHQISHTGERPYKCPECGKCFNQSSLLIRHQQIHTGEESMNTCPECGKSFPWSSWLLQHQRSHTGECPYRCPDCGKGFGDSSALIQHWCTHMGERPCRCGVCGKSFTLNSHLIHHQDTHTAEHPYLSPNFFRGLIYFRQQLGFNPLVSNWTGSAILDPLVCMLGDSSFRDNPGVQMPSLLIRSSSPFGIQDGN</sequence>
<feature type="compositionally biased region" description="Basic and acidic residues" evidence="13">
    <location>
        <begin position="1"/>
        <end position="19"/>
    </location>
</feature>
<dbReference type="FunFam" id="3.30.160.60:FF:000358">
    <property type="entry name" value="zinc finger protein 24"/>
    <property type="match status" value="2"/>
</dbReference>
<dbReference type="Pfam" id="PF00096">
    <property type="entry name" value="zf-C2H2"/>
    <property type="match status" value="10"/>
</dbReference>
<reference evidence="15" key="1">
    <citation type="submission" date="2025-08" db="UniProtKB">
        <authorList>
            <consortium name="Ensembl"/>
        </authorList>
    </citation>
    <scope>IDENTIFICATION</scope>
</reference>
<evidence type="ECO:0000256" key="3">
    <source>
        <dbReference type="ARBA" id="ARBA00006991"/>
    </source>
</evidence>
<keyword evidence="11" id="KW-0539">Nucleus</keyword>
<feature type="domain" description="C2H2-type" evidence="14">
    <location>
        <begin position="313"/>
        <end position="340"/>
    </location>
</feature>
<keyword evidence="9" id="KW-0238">DNA-binding</keyword>
<feature type="domain" description="C2H2-type" evidence="14">
    <location>
        <begin position="482"/>
        <end position="509"/>
    </location>
</feature>
<feature type="region of interest" description="Disordered" evidence="13">
    <location>
        <begin position="145"/>
        <end position="194"/>
    </location>
</feature>
<feature type="domain" description="C2H2-type" evidence="14">
    <location>
        <begin position="397"/>
        <end position="424"/>
    </location>
</feature>
<evidence type="ECO:0000313" key="16">
    <source>
        <dbReference type="Proteomes" id="UP000694393"/>
    </source>
</evidence>
<dbReference type="FunFam" id="3.30.160.60:FF:000045">
    <property type="entry name" value="ZFP69 zinc finger protein B"/>
    <property type="match status" value="1"/>
</dbReference>
<dbReference type="FunFam" id="3.30.160.60:FF:000642">
    <property type="entry name" value="Zinc finger with KRAB and SCAN domains 2"/>
    <property type="match status" value="1"/>
</dbReference>
<dbReference type="InterPro" id="IPR013087">
    <property type="entry name" value="Znf_C2H2_type"/>
</dbReference>
<feature type="domain" description="C2H2-type" evidence="14">
    <location>
        <begin position="201"/>
        <end position="228"/>
    </location>
</feature>
<dbReference type="SUPFAM" id="SSF57667">
    <property type="entry name" value="beta-beta-alpha zinc fingers"/>
    <property type="match status" value="6"/>
</dbReference>
<evidence type="ECO:0000256" key="5">
    <source>
        <dbReference type="ARBA" id="ARBA00022737"/>
    </source>
</evidence>
<feature type="domain" description="C2H2-type" evidence="14">
    <location>
        <begin position="285"/>
        <end position="312"/>
    </location>
</feature>
<dbReference type="Gene3D" id="3.30.160.60">
    <property type="entry name" value="Classic Zinc Finger"/>
    <property type="match status" value="11"/>
</dbReference>
<dbReference type="GO" id="GO:0000978">
    <property type="term" value="F:RNA polymerase II cis-regulatory region sequence-specific DNA binding"/>
    <property type="evidence" value="ECO:0007669"/>
    <property type="project" value="TreeGrafter"/>
</dbReference>
<keyword evidence="10" id="KW-0804">Transcription</keyword>
<feature type="domain" description="C2H2-type" evidence="14">
    <location>
        <begin position="454"/>
        <end position="481"/>
    </location>
</feature>
<dbReference type="FunFam" id="3.30.160.60:FF:000739">
    <property type="entry name" value="Zgc:171418 protein"/>
    <property type="match status" value="1"/>
</dbReference>
<dbReference type="AlphaFoldDB" id="A0A8C8STE5"/>
<keyword evidence="16" id="KW-1185">Reference proteome</keyword>
<dbReference type="FunFam" id="3.30.160.60:FF:001119">
    <property type="entry name" value="zinc finger protein 408"/>
    <property type="match status" value="1"/>
</dbReference>
<feature type="compositionally biased region" description="Basic and acidic residues" evidence="13">
    <location>
        <begin position="145"/>
        <end position="159"/>
    </location>
</feature>
<dbReference type="PROSITE" id="PS50157">
    <property type="entry name" value="ZINC_FINGER_C2H2_2"/>
    <property type="match status" value="11"/>
</dbReference>